<keyword evidence="5 11" id="KW-0479">Metal-binding</keyword>
<dbReference type="Proteomes" id="UP000195139">
    <property type="component" value="Unassembled WGS sequence"/>
</dbReference>
<dbReference type="EMBL" id="NGLE01000001">
    <property type="protein sequence ID" value="OTO09479.1"/>
    <property type="molecule type" value="Genomic_DNA"/>
</dbReference>
<comment type="cofactor">
    <cofactor evidence="1 11">
        <name>FMN</name>
        <dbReference type="ChEBI" id="CHEBI:58210"/>
    </cofactor>
</comment>
<accession>A0A242CH40</accession>
<comment type="caution">
    <text evidence="14">The sequence shown here is derived from an EMBL/GenBank/DDBJ whole genome shotgun (WGS) entry which is preliminary data.</text>
</comment>
<feature type="binding site" evidence="11">
    <location>
        <position position="118"/>
    </location>
    <ligand>
        <name>FMN</name>
        <dbReference type="ChEBI" id="CHEBI:58210"/>
    </ligand>
</feature>
<dbReference type="AlphaFoldDB" id="A0A242CH40"/>
<sequence>MNRKDEHLSLAKAFHKEKTNDFDQIRFVHHSFSEIATEEVDISTSFLNFTFKQPFYINAMTGGSARAKDINQQLGIIARETGVMVATGSVNAALKDSDLAETYQIMRKENPNGIILTNIGAGLSLEEAKRAVDLFQADGLQIHVNIPQELVMPEGDRDFHGWLDTIEDIVAHLSVPVIVKEVGFGMSSETIEQLIQRGVKAVDVSGQGGTSFTQIENARRKKRELDFLTDWGQSTVISLLESMNWQRDLTVLASGGVRQSLDIVKALSLGAKSVGIAGTILNHLMTNGVDETIELFRQWEEELQMLYTLLGKKTTAELTTTDIIFSGEIIHWCESRGIAYQRFAKRSK</sequence>
<feature type="binding site" evidence="11">
    <location>
        <position position="148"/>
    </location>
    <ligand>
        <name>substrate</name>
    </ligand>
</feature>
<dbReference type="PANTHER" id="PTHR43665:SF1">
    <property type="entry name" value="ISOPENTENYL-DIPHOSPHATE DELTA-ISOMERASE"/>
    <property type="match status" value="1"/>
</dbReference>
<dbReference type="SMART" id="SM01240">
    <property type="entry name" value="IMPDH"/>
    <property type="match status" value="1"/>
</dbReference>
<dbReference type="GO" id="GO:0004452">
    <property type="term" value="F:isopentenyl-diphosphate delta-isomerase activity"/>
    <property type="evidence" value="ECO:0007669"/>
    <property type="project" value="UniProtKB-UniRule"/>
</dbReference>
<feature type="domain" description="FMN-dependent dehydrogenase" evidence="12">
    <location>
        <begin position="164"/>
        <end position="321"/>
    </location>
</feature>
<evidence type="ECO:0000256" key="7">
    <source>
        <dbReference type="ARBA" id="ARBA00022857"/>
    </source>
</evidence>
<protein>
    <recommendedName>
        <fullName evidence="11">Isopentenyl-diphosphate delta-isomerase</fullName>
        <shortName evidence="11">IPP isomerase</shortName>
        <ecNumber evidence="11">5.3.3.2</ecNumber>
    </recommendedName>
    <alternativeName>
        <fullName evidence="11">Isopentenyl diphosphate:dimethylallyl diphosphate isomerase</fullName>
    </alternativeName>
    <alternativeName>
        <fullName evidence="11">Isopentenyl pyrophosphate isomerase</fullName>
    </alternativeName>
    <alternativeName>
        <fullName evidence="11">Type 2 isopentenyl diphosphate isomerase</fullName>
        <shortName evidence="11">IDI-2</shortName>
    </alternativeName>
</protein>
<evidence type="ECO:0000313" key="14">
    <source>
        <dbReference type="EMBL" id="OTO09479.1"/>
    </source>
</evidence>
<evidence type="ECO:0000256" key="4">
    <source>
        <dbReference type="ARBA" id="ARBA00022643"/>
    </source>
</evidence>
<evidence type="ECO:0000313" key="13">
    <source>
        <dbReference type="EMBL" id="MEI5994668.1"/>
    </source>
</evidence>
<keyword evidence="7 11" id="KW-0521">NADP</keyword>
<dbReference type="PANTHER" id="PTHR43665">
    <property type="entry name" value="ISOPENTENYL-DIPHOSPHATE DELTA-ISOMERASE"/>
    <property type="match status" value="1"/>
</dbReference>
<dbReference type="GO" id="GO:0016491">
    <property type="term" value="F:oxidoreductase activity"/>
    <property type="evidence" value="ECO:0007669"/>
    <property type="project" value="InterPro"/>
</dbReference>
<comment type="similarity">
    <text evidence="11">Belongs to the IPP isomerase type 2 family.</text>
</comment>
<dbReference type="GO" id="GO:0070402">
    <property type="term" value="F:NADPH binding"/>
    <property type="evidence" value="ECO:0007669"/>
    <property type="project" value="UniProtKB-UniRule"/>
</dbReference>
<dbReference type="Pfam" id="PF01070">
    <property type="entry name" value="FMN_dh"/>
    <property type="match status" value="1"/>
</dbReference>
<name>A0A242CH40_9ENTE</name>
<evidence type="ECO:0000313" key="15">
    <source>
        <dbReference type="Proteomes" id="UP000195139"/>
    </source>
</evidence>
<dbReference type="HAMAP" id="MF_00354">
    <property type="entry name" value="Idi_2"/>
    <property type="match status" value="1"/>
</dbReference>
<evidence type="ECO:0000256" key="8">
    <source>
        <dbReference type="ARBA" id="ARBA00023229"/>
    </source>
</evidence>
<keyword evidence="2 11" id="KW-0963">Cytoplasm</keyword>
<keyword evidence="9 11" id="KW-0413">Isomerase</keyword>
<feature type="binding site" evidence="11">
    <location>
        <begin position="256"/>
        <end position="258"/>
    </location>
    <ligand>
        <name>FMN</name>
        <dbReference type="ChEBI" id="CHEBI:58210"/>
    </ligand>
</feature>
<dbReference type="PIRSF" id="PIRSF003314">
    <property type="entry name" value="IPP_isomerase"/>
    <property type="match status" value="1"/>
</dbReference>
<dbReference type="InterPro" id="IPR011179">
    <property type="entry name" value="IPdP_isomerase"/>
</dbReference>
<evidence type="ECO:0000256" key="1">
    <source>
        <dbReference type="ARBA" id="ARBA00001917"/>
    </source>
</evidence>
<evidence type="ECO:0000256" key="5">
    <source>
        <dbReference type="ARBA" id="ARBA00022723"/>
    </source>
</evidence>
<dbReference type="SUPFAM" id="SSF51395">
    <property type="entry name" value="FMN-linked oxidoreductases"/>
    <property type="match status" value="1"/>
</dbReference>
<dbReference type="EMBL" id="NGLE02000001">
    <property type="protein sequence ID" value="MEI5994668.1"/>
    <property type="molecule type" value="Genomic_DNA"/>
</dbReference>
<organism evidence="14">
    <name type="scientific">Candidatus Enterococcus mansonii</name>
    <dbReference type="NCBI Taxonomy" id="1834181"/>
    <lineage>
        <taxon>Bacteria</taxon>
        <taxon>Bacillati</taxon>
        <taxon>Bacillota</taxon>
        <taxon>Bacilli</taxon>
        <taxon>Lactobacillales</taxon>
        <taxon>Enterococcaceae</taxon>
        <taxon>Enterococcus</taxon>
    </lineage>
</organism>
<comment type="subcellular location">
    <subcellularLocation>
        <location evidence="11">Cytoplasm</location>
    </subcellularLocation>
</comment>
<feature type="binding site" evidence="11">
    <location>
        <position position="205"/>
    </location>
    <ligand>
        <name>FMN</name>
        <dbReference type="ChEBI" id="CHEBI:58210"/>
    </ligand>
</feature>
<reference evidence="13 15" key="2">
    <citation type="submission" date="2018-07" db="EMBL/GenBank/DDBJ databases">
        <title>The Genome Sequence of Enterococcus sp. DIV0659b.</title>
        <authorList>
            <consortium name="The Broad Institute Genomics Platform"/>
            <consortium name="The Broad Institute Genomic Center for Infectious Diseases"/>
            <person name="Earl A."/>
            <person name="Manson A."/>
            <person name="Schwartman J."/>
            <person name="Gilmore M."/>
            <person name="Abouelleil A."/>
            <person name="Cao P."/>
            <person name="Chapman S."/>
            <person name="Cusick C."/>
            <person name="Shea T."/>
            <person name="Young S."/>
            <person name="Neafsey D."/>
            <person name="Nusbaum C."/>
            <person name="Birren B."/>
        </authorList>
    </citation>
    <scope>NUCLEOTIDE SEQUENCE [LARGE SCALE GENOMIC DNA]</scope>
    <source>
        <strain evidence="13 15">4G2_DIV0659</strain>
    </source>
</reference>
<keyword evidence="8 11" id="KW-0414">Isoprene biosynthesis</keyword>
<evidence type="ECO:0000259" key="12">
    <source>
        <dbReference type="Pfam" id="PF01070"/>
    </source>
</evidence>
<dbReference type="EC" id="5.3.3.2" evidence="11"/>
<dbReference type="STRING" id="1834181.A5880_000158"/>
<dbReference type="NCBIfam" id="TIGR02151">
    <property type="entry name" value="IPP_isom_2"/>
    <property type="match status" value="1"/>
</dbReference>
<feature type="binding site" evidence="11">
    <location>
        <begin position="3"/>
        <end position="4"/>
    </location>
    <ligand>
        <name>substrate</name>
    </ligand>
</feature>
<evidence type="ECO:0000256" key="3">
    <source>
        <dbReference type="ARBA" id="ARBA00022630"/>
    </source>
</evidence>
<keyword evidence="15" id="KW-1185">Reference proteome</keyword>
<feature type="binding site" evidence="11">
    <location>
        <begin position="59"/>
        <end position="61"/>
    </location>
    <ligand>
        <name>FMN</name>
        <dbReference type="ChEBI" id="CHEBI:58210"/>
    </ligand>
</feature>
<evidence type="ECO:0000256" key="11">
    <source>
        <dbReference type="HAMAP-Rule" id="MF_00354"/>
    </source>
</evidence>
<reference evidence="14" key="1">
    <citation type="submission" date="2017-05" db="EMBL/GenBank/DDBJ databases">
        <title>The Genome Sequence of Enterococcus sp. 4G2_DIV0659.</title>
        <authorList>
            <consortium name="The Broad Institute Genomics Platform"/>
            <consortium name="The Broad Institute Genomic Center for Infectious Diseases"/>
            <person name="Earl A."/>
            <person name="Manson A."/>
            <person name="Schwartman J."/>
            <person name="Gilmore M."/>
            <person name="Abouelleil A."/>
            <person name="Cao P."/>
            <person name="Chapman S."/>
            <person name="Cusick C."/>
            <person name="Shea T."/>
            <person name="Young S."/>
            <person name="Neafsey D."/>
            <person name="Nusbaum C."/>
            <person name="Birren B."/>
        </authorList>
    </citation>
    <scope>NUCLEOTIDE SEQUENCE [LARGE SCALE GENOMIC DNA]</scope>
    <source>
        <strain evidence="14">4G2_DIV0659</strain>
    </source>
</reference>
<comment type="caution">
    <text evidence="11">Lacks conserved residue(s) required for the propagation of feature annotation.</text>
</comment>
<evidence type="ECO:0000256" key="9">
    <source>
        <dbReference type="ARBA" id="ARBA00023235"/>
    </source>
</evidence>
<comment type="subunit">
    <text evidence="10 11">Homooctamer. Dimer of tetramers.</text>
</comment>
<gene>
    <name evidence="11" type="primary">fni</name>
    <name evidence="14" type="ORF">A5880_000158</name>
    <name evidence="13" type="ORF">A5880_002254</name>
</gene>
<keyword evidence="6 11" id="KW-0460">Magnesium</keyword>
<dbReference type="GO" id="GO:0005737">
    <property type="term" value="C:cytoplasm"/>
    <property type="evidence" value="ECO:0007669"/>
    <property type="project" value="UniProtKB-SubCell"/>
</dbReference>
<dbReference type="CDD" id="cd02811">
    <property type="entry name" value="IDI-2_FMN"/>
    <property type="match status" value="1"/>
</dbReference>
<evidence type="ECO:0000256" key="6">
    <source>
        <dbReference type="ARBA" id="ARBA00022842"/>
    </source>
</evidence>
<feature type="binding site" evidence="11">
    <location>
        <position position="180"/>
    </location>
    <ligand>
        <name>FMN</name>
        <dbReference type="ChEBI" id="CHEBI:58210"/>
    </ligand>
</feature>
<dbReference type="InterPro" id="IPR000262">
    <property type="entry name" value="FMN-dep_DH"/>
</dbReference>
<dbReference type="GO" id="GO:0000287">
    <property type="term" value="F:magnesium ion binding"/>
    <property type="evidence" value="ECO:0007669"/>
    <property type="project" value="UniProtKB-UniRule"/>
</dbReference>
<dbReference type="InterPro" id="IPR013785">
    <property type="entry name" value="Aldolase_TIM"/>
</dbReference>
<comment type="function">
    <text evidence="11">Involved in the biosynthesis of isoprenoids. Catalyzes the 1,3-allylic rearrangement of the homoallylic substrate isopentenyl (IPP) to its allylic isomer, dimethylallyl diphosphate (DMAPP).</text>
</comment>
<feature type="binding site" evidence="11">
    <location>
        <position position="89"/>
    </location>
    <ligand>
        <name>FMN</name>
        <dbReference type="ChEBI" id="CHEBI:58210"/>
    </ligand>
</feature>
<proteinExistence type="inferred from homology"/>
<evidence type="ECO:0000256" key="10">
    <source>
        <dbReference type="ARBA" id="ARBA00025810"/>
    </source>
</evidence>
<dbReference type="OrthoDB" id="9795032at2"/>
<comment type="cofactor">
    <cofactor evidence="11">
        <name>Mg(2+)</name>
        <dbReference type="ChEBI" id="CHEBI:18420"/>
    </cofactor>
</comment>
<comment type="cofactor">
    <cofactor evidence="11">
        <name>NADPH</name>
        <dbReference type="ChEBI" id="CHEBI:57783"/>
    </cofactor>
</comment>
<keyword evidence="4 11" id="KW-0288">FMN</keyword>
<dbReference type="GO" id="GO:0008299">
    <property type="term" value="P:isoprenoid biosynthetic process"/>
    <property type="evidence" value="ECO:0007669"/>
    <property type="project" value="UniProtKB-UniRule"/>
</dbReference>
<dbReference type="Gene3D" id="3.20.20.70">
    <property type="entry name" value="Aldolase class I"/>
    <property type="match status" value="1"/>
</dbReference>
<dbReference type="GO" id="GO:0010181">
    <property type="term" value="F:FMN binding"/>
    <property type="evidence" value="ECO:0007669"/>
    <property type="project" value="UniProtKB-UniRule"/>
</dbReference>
<dbReference type="RefSeq" id="WP_086329132.1">
    <property type="nucleotide sequence ID" value="NZ_NGLE02000001.1"/>
</dbReference>
<comment type="catalytic activity">
    <reaction evidence="11">
        <text>isopentenyl diphosphate = dimethylallyl diphosphate</text>
        <dbReference type="Rhea" id="RHEA:23284"/>
        <dbReference type="ChEBI" id="CHEBI:57623"/>
        <dbReference type="ChEBI" id="CHEBI:128769"/>
        <dbReference type="EC" id="5.3.3.2"/>
    </reaction>
</comment>
<feature type="binding site" evidence="11">
    <location>
        <begin position="277"/>
        <end position="278"/>
    </location>
    <ligand>
        <name>FMN</name>
        <dbReference type="ChEBI" id="CHEBI:58210"/>
    </ligand>
</feature>
<keyword evidence="3 11" id="KW-0285">Flavoprotein</keyword>
<feature type="binding site" evidence="11">
    <location>
        <position position="149"/>
    </location>
    <ligand>
        <name>Mg(2+)</name>
        <dbReference type="ChEBI" id="CHEBI:18420"/>
    </ligand>
</feature>
<feature type="binding site" evidence="11">
    <location>
        <position position="210"/>
    </location>
    <ligand>
        <name>FMN</name>
        <dbReference type="ChEBI" id="CHEBI:58210"/>
    </ligand>
</feature>
<evidence type="ECO:0000256" key="2">
    <source>
        <dbReference type="ARBA" id="ARBA00022490"/>
    </source>
</evidence>